<accession>W4VJS1</accession>
<proteinExistence type="predicted"/>
<comment type="caution">
    <text evidence="1">The sequence shown here is derived from an EMBL/GenBank/DDBJ whole genome shotgun (WGS) entry which is preliminary data.</text>
</comment>
<name>W4VJS1_9BACI</name>
<reference evidence="1 2" key="1">
    <citation type="journal article" date="2014" name="Genome Announc.">
        <title>Draft Genome Sequence of the Boron-Tolerant and Moderately Halotolerant Bacterium Gracilibacillus boraciitolerans JCM 21714T.</title>
        <authorList>
            <person name="Ahmed I."/>
            <person name="Oshima K."/>
            <person name="Suda W."/>
            <person name="Kitamura K."/>
            <person name="Iida T."/>
            <person name="Ohmori Y."/>
            <person name="Fujiwara T."/>
            <person name="Hattori M."/>
            <person name="Ohkuma M."/>
        </authorList>
    </citation>
    <scope>NUCLEOTIDE SEQUENCE [LARGE SCALE GENOMIC DNA]</scope>
    <source>
        <strain evidence="1 2">JCM 21714</strain>
    </source>
</reference>
<dbReference type="EMBL" id="BAVS01000014">
    <property type="protein sequence ID" value="GAE93655.1"/>
    <property type="molecule type" value="Genomic_DNA"/>
</dbReference>
<evidence type="ECO:0000313" key="1">
    <source>
        <dbReference type="EMBL" id="GAE93655.1"/>
    </source>
</evidence>
<dbReference type="STRING" id="1298598.JCM21714_2757"/>
<dbReference type="RefSeq" id="WP_235182756.1">
    <property type="nucleotide sequence ID" value="NZ_BAVS01000014.1"/>
</dbReference>
<dbReference type="AlphaFoldDB" id="W4VJS1"/>
<evidence type="ECO:0000313" key="2">
    <source>
        <dbReference type="Proteomes" id="UP000019102"/>
    </source>
</evidence>
<protein>
    <submittedName>
        <fullName evidence="1">Multimodular transpeptidase-transglycosylase</fullName>
    </submittedName>
</protein>
<keyword evidence="2" id="KW-1185">Reference proteome</keyword>
<dbReference type="Proteomes" id="UP000019102">
    <property type="component" value="Unassembled WGS sequence"/>
</dbReference>
<organism evidence="1 2">
    <name type="scientific">Gracilibacillus boraciitolerans JCM 21714</name>
    <dbReference type="NCBI Taxonomy" id="1298598"/>
    <lineage>
        <taxon>Bacteria</taxon>
        <taxon>Bacillati</taxon>
        <taxon>Bacillota</taxon>
        <taxon>Bacilli</taxon>
        <taxon>Bacillales</taxon>
        <taxon>Bacillaceae</taxon>
        <taxon>Gracilibacillus</taxon>
    </lineage>
</organism>
<gene>
    <name evidence="1" type="ORF">JCM21714_2757</name>
</gene>
<dbReference type="eggNOG" id="COG0744">
    <property type="taxonomic scope" value="Bacteria"/>
</dbReference>
<sequence>MVTAWIGYDIATAENYLTTGSEASTRLTKSILTEINKRQSLTEIFTIPDDVEDLPQPIELPTITDITASIQFGGFSILRGELNWTPAEDSRIIYRIFEQAEEGDRLVGGEVEGQGSYTISQINVFQTGEYYVVPYNPLTKQTGGTIQCSILKV</sequence>